<accession>A0A7Y9PFJ5</accession>
<gene>
    <name evidence="1" type="ORF">HDF17_001285</name>
</gene>
<reference evidence="1 2" key="1">
    <citation type="submission" date="2020-07" db="EMBL/GenBank/DDBJ databases">
        <title>Genomic Encyclopedia of Type Strains, Phase IV (KMG-V): Genome sequencing to study the core and pangenomes of soil and plant-associated prokaryotes.</title>
        <authorList>
            <person name="Whitman W."/>
        </authorList>
    </citation>
    <scope>NUCLEOTIDE SEQUENCE [LARGE SCALE GENOMIC DNA]</scope>
    <source>
        <strain evidence="1 2">X4EP2</strain>
    </source>
</reference>
<dbReference type="EMBL" id="JACCCW010000001">
    <property type="protein sequence ID" value="NYF78998.1"/>
    <property type="molecule type" value="Genomic_DNA"/>
</dbReference>
<protein>
    <submittedName>
        <fullName evidence="1">Uncharacterized protein</fullName>
    </submittedName>
</protein>
<comment type="caution">
    <text evidence="1">The sequence shown here is derived from an EMBL/GenBank/DDBJ whole genome shotgun (WGS) entry which is preliminary data.</text>
</comment>
<evidence type="ECO:0000313" key="1">
    <source>
        <dbReference type="EMBL" id="NYF78998.1"/>
    </source>
</evidence>
<dbReference type="Proteomes" id="UP000589520">
    <property type="component" value="Unassembled WGS sequence"/>
</dbReference>
<dbReference type="AlphaFoldDB" id="A0A7Y9PFJ5"/>
<proteinExistence type="predicted"/>
<organism evidence="1 2">
    <name type="scientific">Granulicella arctica</name>
    <dbReference type="NCBI Taxonomy" id="940613"/>
    <lineage>
        <taxon>Bacteria</taxon>
        <taxon>Pseudomonadati</taxon>
        <taxon>Acidobacteriota</taxon>
        <taxon>Terriglobia</taxon>
        <taxon>Terriglobales</taxon>
        <taxon>Acidobacteriaceae</taxon>
        <taxon>Granulicella</taxon>
    </lineage>
</organism>
<sequence length="81" mass="8804">MTWHRTHFATTCIRGNMPLTDGIAGNKGLLYLVFNDPHSLYVSSTIAAVAGRTWTCDEKTCASIVKFMDDGVGQVRSLAAL</sequence>
<keyword evidence="2" id="KW-1185">Reference proteome</keyword>
<evidence type="ECO:0000313" key="2">
    <source>
        <dbReference type="Proteomes" id="UP000589520"/>
    </source>
</evidence>
<name>A0A7Y9PFJ5_9BACT</name>